<feature type="compositionally biased region" description="Polar residues" evidence="1">
    <location>
        <begin position="416"/>
        <end position="426"/>
    </location>
</feature>
<dbReference type="Proteomes" id="UP001154114">
    <property type="component" value="Chromosome 13"/>
</dbReference>
<keyword evidence="3" id="KW-1185">Reference proteome</keyword>
<reference evidence="2" key="1">
    <citation type="submission" date="2021-12" db="EMBL/GenBank/DDBJ databases">
        <authorList>
            <person name="King R."/>
        </authorList>
    </citation>
    <scope>NUCLEOTIDE SEQUENCE</scope>
</reference>
<dbReference type="AlphaFoldDB" id="A0A9N8KXA5"/>
<evidence type="ECO:0000313" key="3">
    <source>
        <dbReference type="Proteomes" id="UP001154114"/>
    </source>
</evidence>
<feature type="region of interest" description="Disordered" evidence="1">
    <location>
        <begin position="416"/>
        <end position="453"/>
    </location>
</feature>
<proteinExistence type="predicted"/>
<evidence type="ECO:0000256" key="1">
    <source>
        <dbReference type="SAM" id="MobiDB-lite"/>
    </source>
</evidence>
<sequence length="453" mass="50295">MIVVTCRAYFVPARRRQEGLRAYARRGPYVRRADNLDAEAQLSAESEVGGADNYDLQPSAASFVSGEGGGLVDVEDPVNPGSQNGGEAPGEIMYADPVSSEVEKTNQANTEAQVADVSQNSAEKQADKLIQPNLELQESTKLNPKPKQWLGWGYENYEKETSPAIVSEWPKGPNSGYINAPTSASYYDAYGRLVQSQYPGYNTPNYSAYPSIYKNPIAHVYGPHKYTGWGKPKYQENAVEHYGVSKPGYQNAVAIYPAHAVTPSNGYQNTLPRPRVPIGLSYYNSDAYETENNNSNLQVATQSDGTTTNVEGNELTNNQEQADSEVLADSVQNVRETTQTGVVDQLNDGSQAEEDKSFTRTRYDDEAQNFPSQGVRKYKYPEDQPRYSYAPLDSYRLEHSNLQEWLEAEANENVSVGSQIDGNNDSVGIETRFKQGYPQRNGYDHRSPKWQHG</sequence>
<organism evidence="2 3">
    <name type="scientific">Chrysodeixis includens</name>
    <name type="common">Soybean looper</name>
    <name type="synonym">Pseudoplusia includens</name>
    <dbReference type="NCBI Taxonomy" id="689277"/>
    <lineage>
        <taxon>Eukaryota</taxon>
        <taxon>Metazoa</taxon>
        <taxon>Ecdysozoa</taxon>
        <taxon>Arthropoda</taxon>
        <taxon>Hexapoda</taxon>
        <taxon>Insecta</taxon>
        <taxon>Pterygota</taxon>
        <taxon>Neoptera</taxon>
        <taxon>Endopterygota</taxon>
        <taxon>Lepidoptera</taxon>
        <taxon>Glossata</taxon>
        <taxon>Ditrysia</taxon>
        <taxon>Noctuoidea</taxon>
        <taxon>Noctuidae</taxon>
        <taxon>Plusiinae</taxon>
        <taxon>Chrysodeixis</taxon>
    </lineage>
</organism>
<accession>A0A9N8KXA5</accession>
<name>A0A9N8KXA5_CHRIL</name>
<evidence type="ECO:0000313" key="2">
    <source>
        <dbReference type="EMBL" id="CAD0200787.1"/>
    </source>
</evidence>
<dbReference type="OrthoDB" id="10415178at2759"/>
<dbReference type="EMBL" id="LR824016">
    <property type="protein sequence ID" value="CAD0200787.1"/>
    <property type="molecule type" value="Genomic_DNA"/>
</dbReference>
<gene>
    <name evidence="2" type="ORF">CINC_LOCUS2468</name>
</gene>
<protein>
    <submittedName>
        <fullName evidence="2">Uncharacterized protein</fullName>
    </submittedName>
</protein>